<sequence length="266" mass="28326">MAVLVAEGFNEQRWSLKGQTALVTGGTKGIGYAIVEELAGLGAAVHTCSRTETDVRERVKEWESKGYKVTGSVCDLTSCAQREELTKTVSSTFDGKLNILVNNAGSVTMNRATDYSLEEFSSMMSTNAEAPYHLSQLAHPLLKASGNGSIVFISSIAGVTALPILSAYAASKGAINQLTKNFACEWAKDGIRTNTVAPWGVRTQVIPPDASPRIDDFVEIYKRTPIPRLAEPNEISSVVAFLCLPGASYVNGQVISIDGGLTAGSF</sequence>
<proteinExistence type="evidence at transcript level"/>
<dbReference type="InterPro" id="IPR036291">
    <property type="entry name" value="NAD(P)-bd_dom_sf"/>
</dbReference>
<dbReference type="FunFam" id="3.40.50.720:FF:000084">
    <property type="entry name" value="Short-chain dehydrogenase reductase"/>
    <property type="match status" value="1"/>
</dbReference>
<dbReference type="AlphaFoldDB" id="A0A7S8MUC4"/>
<reference evidence="4" key="1">
    <citation type="journal article" date="2020" name="J. Agric. Food Chem.">
        <title>Comparative Transcriptome Analysis of Key Reductase Genes Involved in the 1-Deoxynojirimycin Biosynthetic Pathway in Mulberry Leaves and Cloning, Prokaryotic Expression, and Functional Analysis of MaSDR1 and MaSDR2.</title>
        <authorList>
            <person name="Liu J."/>
            <person name="Wan J."/>
            <person name="Wang D."/>
            <person name="Wen C."/>
            <person name="Wei Y."/>
            <person name="Ouyang Z."/>
        </authorList>
    </citation>
    <scope>NUCLEOTIDE SEQUENCE</scope>
    <source>
        <tissue evidence="4">Leaves</tissue>
    </source>
</reference>
<organism evidence="4">
    <name type="scientific">Morus alba</name>
    <name type="common">White mulberry</name>
    <dbReference type="NCBI Taxonomy" id="3498"/>
    <lineage>
        <taxon>Eukaryota</taxon>
        <taxon>Viridiplantae</taxon>
        <taxon>Streptophyta</taxon>
        <taxon>Embryophyta</taxon>
        <taxon>Tracheophyta</taxon>
        <taxon>Spermatophyta</taxon>
        <taxon>Magnoliopsida</taxon>
        <taxon>eudicotyledons</taxon>
        <taxon>Gunneridae</taxon>
        <taxon>Pentapetalae</taxon>
        <taxon>rosids</taxon>
        <taxon>fabids</taxon>
        <taxon>Rosales</taxon>
        <taxon>Moraceae</taxon>
        <taxon>Moreae</taxon>
        <taxon>Morus</taxon>
    </lineage>
</organism>
<dbReference type="Gene3D" id="3.40.50.720">
    <property type="entry name" value="NAD(P)-binding Rossmann-like Domain"/>
    <property type="match status" value="1"/>
</dbReference>
<dbReference type="EMBL" id="MT989445">
    <property type="protein sequence ID" value="QPD99061.1"/>
    <property type="molecule type" value="mRNA"/>
</dbReference>
<protein>
    <submittedName>
        <fullName evidence="4">Delta1-piperideine reductase I/short chain dehydrogenase/reductase I</fullName>
        <ecNumber evidence="4">1.1.1.206</ecNumber>
    </submittedName>
</protein>
<evidence type="ECO:0000256" key="3">
    <source>
        <dbReference type="ARBA" id="ARBA00025714"/>
    </source>
</evidence>
<dbReference type="GO" id="GO:0050356">
    <property type="term" value="F:tropine dehydrogenase activity"/>
    <property type="evidence" value="ECO:0007669"/>
    <property type="project" value="UniProtKB-EC"/>
</dbReference>
<dbReference type="Pfam" id="PF13561">
    <property type="entry name" value="adh_short_C2"/>
    <property type="match status" value="1"/>
</dbReference>
<name>A0A7S8MUC4_MORAL</name>
<dbReference type="PANTHER" id="PTHR42898">
    <property type="entry name" value="TROPINONE REDUCTASE"/>
    <property type="match status" value="1"/>
</dbReference>
<keyword evidence="1" id="KW-0521">NADP</keyword>
<dbReference type="InterPro" id="IPR020904">
    <property type="entry name" value="Sc_DH/Rdtase_CS"/>
</dbReference>
<evidence type="ECO:0000256" key="1">
    <source>
        <dbReference type="ARBA" id="ARBA00022857"/>
    </source>
</evidence>
<evidence type="ECO:0000256" key="2">
    <source>
        <dbReference type="ARBA" id="ARBA00023002"/>
    </source>
</evidence>
<dbReference type="InterPro" id="IPR045000">
    <property type="entry name" value="TR"/>
</dbReference>
<dbReference type="PRINTS" id="PR00080">
    <property type="entry name" value="SDRFAMILY"/>
</dbReference>
<dbReference type="PROSITE" id="PS00061">
    <property type="entry name" value="ADH_SHORT"/>
    <property type="match status" value="1"/>
</dbReference>
<dbReference type="PANTHER" id="PTHR42898:SF28">
    <property type="entry name" value="TROPINONE REDUCTASE HOMOLOG"/>
    <property type="match status" value="1"/>
</dbReference>
<keyword evidence="2 4" id="KW-0560">Oxidoreductase</keyword>
<dbReference type="SUPFAM" id="SSF51735">
    <property type="entry name" value="NAD(P)-binding Rossmann-fold domains"/>
    <property type="match status" value="1"/>
</dbReference>
<comment type="similarity">
    <text evidence="3">Belongs to the short-chain dehydrogenases/reductases (SDR) family. SDR65C subfamily.</text>
</comment>
<dbReference type="PRINTS" id="PR00081">
    <property type="entry name" value="GDHRDH"/>
</dbReference>
<accession>A0A7S8MUC4</accession>
<evidence type="ECO:0000313" key="4">
    <source>
        <dbReference type="EMBL" id="QPD99061.1"/>
    </source>
</evidence>
<gene>
    <name evidence="4" type="primary">SDRI</name>
</gene>
<dbReference type="InterPro" id="IPR002347">
    <property type="entry name" value="SDR_fam"/>
</dbReference>
<dbReference type="EC" id="1.1.1.206" evidence="4"/>